<reference evidence="2 3" key="1">
    <citation type="journal article" date="2023" name="Mol. Biol. Evol.">
        <title>Genomics of Secondarily Temperate Adaptation in the Only Non-Antarctic Icefish.</title>
        <authorList>
            <person name="Rivera-Colon A.G."/>
            <person name="Rayamajhi N."/>
            <person name="Minhas B.F."/>
            <person name="Madrigal G."/>
            <person name="Bilyk K.T."/>
            <person name="Yoon V."/>
            <person name="Hune M."/>
            <person name="Gregory S."/>
            <person name="Cheng C.H.C."/>
            <person name="Catchen J.M."/>
        </authorList>
    </citation>
    <scope>NUCLEOTIDE SEQUENCE [LARGE SCALE GENOMIC DNA]</scope>
    <source>
        <strain evidence="2">JC2023a</strain>
    </source>
</reference>
<proteinExistence type="predicted"/>
<comment type="caution">
    <text evidence="2">The sequence shown here is derived from an EMBL/GenBank/DDBJ whole genome shotgun (WGS) entry which is preliminary data.</text>
</comment>
<organism evidence="2 3">
    <name type="scientific">Champsocephalus esox</name>
    <name type="common">pike icefish</name>
    <dbReference type="NCBI Taxonomy" id="159716"/>
    <lineage>
        <taxon>Eukaryota</taxon>
        <taxon>Metazoa</taxon>
        <taxon>Chordata</taxon>
        <taxon>Craniata</taxon>
        <taxon>Vertebrata</taxon>
        <taxon>Euteleostomi</taxon>
        <taxon>Actinopterygii</taxon>
        <taxon>Neopterygii</taxon>
        <taxon>Teleostei</taxon>
        <taxon>Neoteleostei</taxon>
        <taxon>Acanthomorphata</taxon>
        <taxon>Eupercaria</taxon>
        <taxon>Perciformes</taxon>
        <taxon>Notothenioidei</taxon>
        <taxon>Channichthyidae</taxon>
        <taxon>Champsocephalus</taxon>
    </lineage>
</organism>
<protein>
    <submittedName>
        <fullName evidence="2">Uncharacterized protein</fullName>
    </submittedName>
</protein>
<feature type="compositionally biased region" description="Polar residues" evidence="1">
    <location>
        <begin position="67"/>
        <end position="77"/>
    </location>
</feature>
<evidence type="ECO:0000313" key="3">
    <source>
        <dbReference type="Proteomes" id="UP001335648"/>
    </source>
</evidence>
<dbReference type="Proteomes" id="UP001335648">
    <property type="component" value="Unassembled WGS sequence"/>
</dbReference>
<accession>A0AAN8GIP6</accession>
<keyword evidence="3" id="KW-1185">Reference proteome</keyword>
<evidence type="ECO:0000313" key="2">
    <source>
        <dbReference type="EMBL" id="KAK5879264.1"/>
    </source>
</evidence>
<sequence>MSAGTRPGSTPGLLPSDSGFTGAGVSAQSPGQVNKLINEEEMCVASEQNQQLHQPPSALTRPAGTEQHVSPVTSCGH</sequence>
<evidence type="ECO:0000256" key="1">
    <source>
        <dbReference type="SAM" id="MobiDB-lite"/>
    </source>
</evidence>
<feature type="region of interest" description="Disordered" evidence="1">
    <location>
        <begin position="1"/>
        <end position="77"/>
    </location>
</feature>
<dbReference type="AlphaFoldDB" id="A0AAN8GIP6"/>
<gene>
    <name evidence="2" type="ORF">CesoFtcFv8_024585</name>
</gene>
<name>A0AAN8GIP6_9TELE</name>
<dbReference type="EMBL" id="JAULUE010002065">
    <property type="protein sequence ID" value="KAK5879264.1"/>
    <property type="molecule type" value="Genomic_DNA"/>
</dbReference>